<organism evidence="1 2">
    <name type="scientific">Botryotinia fuckeliana (strain T4)</name>
    <name type="common">Noble rot fungus</name>
    <name type="synonym">Botrytis cinerea</name>
    <dbReference type="NCBI Taxonomy" id="999810"/>
    <lineage>
        <taxon>Eukaryota</taxon>
        <taxon>Fungi</taxon>
        <taxon>Dikarya</taxon>
        <taxon>Ascomycota</taxon>
        <taxon>Pezizomycotina</taxon>
        <taxon>Leotiomycetes</taxon>
        <taxon>Helotiales</taxon>
        <taxon>Sclerotiniaceae</taxon>
        <taxon>Botrytis</taxon>
    </lineage>
</organism>
<dbReference type="Proteomes" id="UP000008177">
    <property type="component" value="Unplaced contigs"/>
</dbReference>
<dbReference type="InParanoid" id="G2YZE4"/>
<evidence type="ECO:0000313" key="2">
    <source>
        <dbReference type="Proteomes" id="UP000008177"/>
    </source>
</evidence>
<name>G2YZE4_BOTF4</name>
<accession>G2YZE4</accession>
<sequence length="36" mass="4019">MVIFCIRESLVLVREGYGRRSTHDCVGPLGRVSGVR</sequence>
<proteinExistence type="predicted"/>
<dbReference type="EMBL" id="FQ790362">
    <property type="protein sequence ID" value="CCD56992.1"/>
    <property type="molecule type" value="Genomic_DNA"/>
</dbReference>
<dbReference type="AlphaFoldDB" id="G2YZE4"/>
<protein>
    <submittedName>
        <fullName evidence="1">Uncharacterized protein</fullName>
    </submittedName>
</protein>
<gene>
    <name evidence="1" type="ORF">BofuT4_uP142540.1</name>
</gene>
<reference evidence="2" key="1">
    <citation type="journal article" date="2011" name="PLoS Genet.">
        <title>Genomic analysis of the necrotrophic fungal pathogens Sclerotinia sclerotiorum and Botrytis cinerea.</title>
        <authorList>
            <person name="Amselem J."/>
            <person name="Cuomo C.A."/>
            <person name="van Kan J.A."/>
            <person name="Viaud M."/>
            <person name="Benito E.P."/>
            <person name="Couloux A."/>
            <person name="Coutinho P.M."/>
            <person name="de Vries R.P."/>
            <person name="Dyer P.S."/>
            <person name="Fillinger S."/>
            <person name="Fournier E."/>
            <person name="Gout L."/>
            <person name="Hahn M."/>
            <person name="Kohn L."/>
            <person name="Lapalu N."/>
            <person name="Plummer K.M."/>
            <person name="Pradier J.M."/>
            <person name="Quevillon E."/>
            <person name="Sharon A."/>
            <person name="Simon A."/>
            <person name="ten Have A."/>
            <person name="Tudzynski B."/>
            <person name="Tudzynski P."/>
            <person name="Wincker P."/>
            <person name="Andrew M."/>
            <person name="Anthouard V."/>
            <person name="Beever R.E."/>
            <person name="Beffa R."/>
            <person name="Benoit I."/>
            <person name="Bouzid O."/>
            <person name="Brault B."/>
            <person name="Chen Z."/>
            <person name="Choquer M."/>
            <person name="Collemare J."/>
            <person name="Cotton P."/>
            <person name="Danchin E.G."/>
            <person name="Da Silva C."/>
            <person name="Gautier A."/>
            <person name="Giraud C."/>
            <person name="Giraud T."/>
            <person name="Gonzalez C."/>
            <person name="Grossetete S."/>
            <person name="Guldener U."/>
            <person name="Henrissat B."/>
            <person name="Howlett B.J."/>
            <person name="Kodira C."/>
            <person name="Kretschmer M."/>
            <person name="Lappartient A."/>
            <person name="Leroch M."/>
            <person name="Levis C."/>
            <person name="Mauceli E."/>
            <person name="Neuveglise C."/>
            <person name="Oeser B."/>
            <person name="Pearson M."/>
            <person name="Poulain J."/>
            <person name="Poussereau N."/>
            <person name="Quesneville H."/>
            <person name="Rascle C."/>
            <person name="Schumacher J."/>
            <person name="Segurens B."/>
            <person name="Sexton A."/>
            <person name="Silva E."/>
            <person name="Sirven C."/>
            <person name="Soanes D.M."/>
            <person name="Talbot N.J."/>
            <person name="Templeton M."/>
            <person name="Yandava C."/>
            <person name="Yarden O."/>
            <person name="Zeng Q."/>
            <person name="Rollins J.A."/>
            <person name="Lebrun M.H."/>
            <person name="Dickman M."/>
        </authorList>
    </citation>
    <scope>NUCLEOTIDE SEQUENCE [LARGE SCALE GENOMIC DNA]</scope>
    <source>
        <strain evidence="2">T4</strain>
    </source>
</reference>
<dbReference type="HOGENOM" id="CLU_3359597_0_0_1"/>
<evidence type="ECO:0000313" key="1">
    <source>
        <dbReference type="EMBL" id="CCD56992.1"/>
    </source>
</evidence>